<reference evidence="3" key="1">
    <citation type="submission" date="2019-04" db="EMBL/GenBank/DDBJ databases">
        <title>Complete genome sequence of Sphingomonas sp. W1-2-3.</title>
        <authorList>
            <person name="Im W.T."/>
        </authorList>
    </citation>
    <scope>NUCLEOTIDE SEQUENCE [LARGE SCALE GENOMIC DNA]</scope>
    <source>
        <strain evidence="3">W1-2-3</strain>
    </source>
</reference>
<dbReference type="AlphaFoldDB" id="A0A4D7CAW9"/>
<dbReference type="Proteomes" id="UP000298714">
    <property type="component" value="Chromosome"/>
</dbReference>
<dbReference type="EMBL" id="CP039704">
    <property type="protein sequence ID" value="QCI78626.1"/>
    <property type="molecule type" value="Genomic_DNA"/>
</dbReference>
<proteinExistence type="predicted"/>
<evidence type="ECO:0000313" key="3">
    <source>
        <dbReference type="Proteomes" id="UP000298714"/>
    </source>
</evidence>
<organism evidence="2 3">
    <name type="scientific">Hankyongella ginsenosidimutans</name>
    <dbReference type="NCBI Taxonomy" id="1763828"/>
    <lineage>
        <taxon>Bacteria</taxon>
        <taxon>Pseudomonadati</taxon>
        <taxon>Pseudomonadota</taxon>
        <taxon>Alphaproteobacteria</taxon>
        <taxon>Sphingomonadales</taxon>
        <taxon>Sphingomonadaceae</taxon>
        <taxon>Hankyongella</taxon>
    </lineage>
</organism>
<name>A0A4D7CAW9_9SPHN</name>
<protein>
    <submittedName>
        <fullName evidence="2">Uncharacterized protein</fullName>
    </submittedName>
</protein>
<dbReference type="KEGG" id="hgn:E6W36_00230"/>
<keyword evidence="3" id="KW-1185">Reference proteome</keyword>
<sequence length="77" mass="8070">MKSAAQSLGQGGEAQARGDPSKGSIHWVAPRGRRSGRNSGCRASRSVAPSRTCAACWSSVRQTLDVVRTNVPITSVC</sequence>
<evidence type="ECO:0000256" key="1">
    <source>
        <dbReference type="SAM" id="MobiDB-lite"/>
    </source>
</evidence>
<accession>A0A4D7CAW9</accession>
<gene>
    <name evidence="2" type="ORF">E6W36_00230</name>
</gene>
<feature type="region of interest" description="Disordered" evidence="1">
    <location>
        <begin position="1"/>
        <end position="45"/>
    </location>
</feature>
<evidence type="ECO:0000313" key="2">
    <source>
        <dbReference type="EMBL" id="QCI78626.1"/>
    </source>
</evidence>